<feature type="domain" description="Serine aminopeptidase S33" evidence="1">
    <location>
        <begin position="24"/>
        <end position="290"/>
    </location>
</feature>
<accession>A0A2K8KGS7</accession>
<dbReference type="InterPro" id="IPR051044">
    <property type="entry name" value="MAG_DAG_Lipase"/>
</dbReference>
<sequence length="306" mass="34948">MKEIKIKSFDEKELHTSLWDDVEKPVGVLQLVHGSCEHAFRYNDFASTLNKNGWIVVANDHRGHGKTADLANNELGYLADDDGWNTIIHDLKIVNDFIKKTYPNLKIVMLGHSMGSFMARTYLIDYPETLSGCVLSGTAWHSKFVLKFGTNVAKKNQKKFGPKHIDKYIWKLSYRPLNKKFKKEGTTGCEWLSINQENVKKFNDDELCGQIFTSSTFKDMFSGILYNQNQKNILKMNSNTPILLVAGTNDPVGAYGKGVKKTYQAFLKANKNVKLKFYENLRHEILFDNDKDLVEKDTIAFLNSCL</sequence>
<dbReference type="AlphaFoldDB" id="A0A2K8KGS7"/>
<evidence type="ECO:0000259" key="1">
    <source>
        <dbReference type="Pfam" id="PF12146"/>
    </source>
</evidence>
<evidence type="ECO:0000313" key="3">
    <source>
        <dbReference type="Proteomes" id="UP000231179"/>
    </source>
</evidence>
<dbReference type="Pfam" id="PF12146">
    <property type="entry name" value="Hydrolase_4"/>
    <property type="match status" value="1"/>
</dbReference>
<dbReference type="SUPFAM" id="SSF53474">
    <property type="entry name" value="alpha/beta-Hydrolases"/>
    <property type="match status" value="1"/>
</dbReference>
<gene>
    <name evidence="2" type="primary">pldB</name>
    <name evidence="2" type="ORF">SCLAR_v1c05710</name>
</gene>
<dbReference type="Gene3D" id="3.40.50.1820">
    <property type="entry name" value="alpha/beta hydrolase"/>
    <property type="match status" value="1"/>
</dbReference>
<evidence type="ECO:0000313" key="2">
    <source>
        <dbReference type="EMBL" id="ATX70890.1"/>
    </source>
</evidence>
<name>A0A2K8KGS7_9MOLU</name>
<dbReference type="EMBL" id="CP024870">
    <property type="protein sequence ID" value="ATX70890.1"/>
    <property type="molecule type" value="Genomic_DNA"/>
</dbReference>
<reference evidence="2 3" key="1">
    <citation type="submission" date="2017-11" db="EMBL/GenBank/DDBJ databases">
        <title>Complete genome sequence of Spiroplasma clarkii CN-5 (DSM 19994).</title>
        <authorList>
            <person name="Tsai Y.-M."/>
            <person name="Chang A."/>
            <person name="Lo W.-S."/>
            <person name="Kuo C.-H."/>
        </authorList>
    </citation>
    <scope>NUCLEOTIDE SEQUENCE [LARGE SCALE GENOMIC DNA]</scope>
    <source>
        <strain evidence="2 3">CN-5</strain>
    </source>
</reference>
<proteinExistence type="predicted"/>
<dbReference type="InterPro" id="IPR029058">
    <property type="entry name" value="AB_hydrolase_fold"/>
</dbReference>
<dbReference type="RefSeq" id="WP_100254444.1">
    <property type="nucleotide sequence ID" value="NZ_CP024870.1"/>
</dbReference>
<organism evidence="2 3">
    <name type="scientific">Spiroplasma clarkii</name>
    <dbReference type="NCBI Taxonomy" id="2139"/>
    <lineage>
        <taxon>Bacteria</taxon>
        <taxon>Bacillati</taxon>
        <taxon>Mycoplasmatota</taxon>
        <taxon>Mollicutes</taxon>
        <taxon>Entomoplasmatales</taxon>
        <taxon>Spiroplasmataceae</taxon>
        <taxon>Spiroplasma</taxon>
    </lineage>
</organism>
<dbReference type="InterPro" id="IPR022742">
    <property type="entry name" value="Hydrolase_4"/>
</dbReference>
<protein>
    <submittedName>
        <fullName evidence="2">Lysophospholipase</fullName>
    </submittedName>
</protein>
<dbReference type="PANTHER" id="PTHR11614">
    <property type="entry name" value="PHOSPHOLIPASE-RELATED"/>
    <property type="match status" value="1"/>
</dbReference>
<dbReference type="Proteomes" id="UP000231179">
    <property type="component" value="Chromosome"/>
</dbReference>
<keyword evidence="3" id="KW-1185">Reference proteome</keyword>